<dbReference type="Proteomes" id="UP000000759">
    <property type="component" value="Chromosome 6"/>
</dbReference>
<reference evidence="3" key="2">
    <citation type="submission" date="2008-08" db="EMBL/GenBank/DDBJ databases">
        <authorList>
            <consortium name="Diatom Consortium"/>
            <person name="Grigoriev I."/>
            <person name="Grimwood J."/>
            <person name="Kuo A."/>
            <person name="Otillar R.P."/>
            <person name="Salamov A."/>
            <person name="Detter J.C."/>
            <person name="Lindquist E."/>
            <person name="Shapiro H."/>
            <person name="Lucas S."/>
            <person name="Glavina del Rio T."/>
            <person name="Pitluck S."/>
            <person name="Rokhsar D."/>
            <person name="Bowler C."/>
        </authorList>
    </citation>
    <scope>GENOME REANNOTATION</scope>
    <source>
        <strain evidence="3">CCAP 1055/1</strain>
    </source>
</reference>
<name>B7FWX0_PHATC</name>
<feature type="compositionally biased region" description="Basic and acidic residues" evidence="1">
    <location>
        <begin position="141"/>
        <end position="161"/>
    </location>
</feature>
<gene>
    <name evidence="2" type="ORF">PHATRDRAFT_45227</name>
</gene>
<dbReference type="RefSeq" id="XP_002179453.1">
    <property type="nucleotide sequence ID" value="XM_002179417.1"/>
</dbReference>
<organism evidence="2 3">
    <name type="scientific">Phaeodactylum tricornutum (strain CCAP 1055/1)</name>
    <dbReference type="NCBI Taxonomy" id="556484"/>
    <lineage>
        <taxon>Eukaryota</taxon>
        <taxon>Sar</taxon>
        <taxon>Stramenopiles</taxon>
        <taxon>Ochrophyta</taxon>
        <taxon>Bacillariophyta</taxon>
        <taxon>Bacillariophyceae</taxon>
        <taxon>Bacillariophycidae</taxon>
        <taxon>Naviculales</taxon>
        <taxon>Phaeodactylaceae</taxon>
        <taxon>Phaeodactylum</taxon>
    </lineage>
</organism>
<proteinExistence type="predicted"/>
<dbReference type="GeneID" id="7200106"/>
<dbReference type="HOGENOM" id="CLU_702969_0_0_1"/>
<reference evidence="2 3" key="1">
    <citation type="journal article" date="2008" name="Nature">
        <title>The Phaeodactylum genome reveals the evolutionary history of diatom genomes.</title>
        <authorList>
            <person name="Bowler C."/>
            <person name="Allen A.E."/>
            <person name="Badger J.H."/>
            <person name="Grimwood J."/>
            <person name="Jabbari K."/>
            <person name="Kuo A."/>
            <person name="Maheswari U."/>
            <person name="Martens C."/>
            <person name="Maumus F."/>
            <person name="Otillar R.P."/>
            <person name="Rayko E."/>
            <person name="Salamov A."/>
            <person name="Vandepoele K."/>
            <person name="Beszteri B."/>
            <person name="Gruber A."/>
            <person name="Heijde M."/>
            <person name="Katinka M."/>
            <person name="Mock T."/>
            <person name="Valentin K."/>
            <person name="Verret F."/>
            <person name="Berges J.A."/>
            <person name="Brownlee C."/>
            <person name="Cadoret J.P."/>
            <person name="Chiovitti A."/>
            <person name="Choi C.J."/>
            <person name="Coesel S."/>
            <person name="De Martino A."/>
            <person name="Detter J.C."/>
            <person name="Durkin C."/>
            <person name="Falciatore A."/>
            <person name="Fournet J."/>
            <person name="Haruta M."/>
            <person name="Huysman M.J."/>
            <person name="Jenkins B.D."/>
            <person name="Jiroutova K."/>
            <person name="Jorgensen R.E."/>
            <person name="Joubert Y."/>
            <person name="Kaplan A."/>
            <person name="Kroger N."/>
            <person name="Kroth P.G."/>
            <person name="La Roche J."/>
            <person name="Lindquist E."/>
            <person name="Lommer M."/>
            <person name="Martin-Jezequel V."/>
            <person name="Lopez P.J."/>
            <person name="Lucas S."/>
            <person name="Mangogna M."/>
            <person name="McGinnis K."/>
            <person name="Medlin L.K."/>
            <person name="Montsant A."/>
            <person name="Oudot-Le Secq M.P."/>
            <person name="Napoli C."/>
            <person name="Obornik M."/>
            <person name="Parker M.S."/>
            <person name="Petit J.L."/>
            <person name="Porcel B.M."/>
            <person name="Poulsen N."/>
            <person name="Robison M."/>
            <person name="Rychlewski L."/>
            <person name="Rynearson T.A."/>
            <person name="Schmutz J."/>
            <person name="Shapiro H."/>
            <person name="Siaut M."/>
            <person name="Stanley M."/>
            <person name="Sussman M.R."/>
            <person name="Taylor A.R."/>
            <person name="Vardi A."/>
            <person name="von Dassow P."/>
            <person name="Vyverman W."/>
            <person name="Willis A."/>
            <person name="Wyrwicz L.S."/>
            <person name="Rokhsar D.S."/>
            <person name="Weissenbach J."/>
            <person name="Armbrust E.V."/>
            <person name="Green B.R."/>
            <person name="Van de Peer Y."/>
            <person name="Grigoriev I.V."/>
        </authorList>
    </citation>
    <scope>NUCLEOTIDE SEQUENCE [LARGE SCALE GENOMIC DNA]</scope>
    <source>
        <strain evidence="2 3">CCAP 1055/1</strain>
    </source>
</reference>
<feature type="compositionally biased region" description="Low complexity" evidence="1">
    <location>
        <begin position="338"/>
        <end position="350"/>
    </location>
</feature>
<protein>
    <submittedName>
        <fullName evidence="2">Uncharacterized protein</fullName>
    </submittedName>
</protein>
<accession>B7FWX0</accession>
<feature type="region of interest" description="Disordered" evidence="1">
    <location>
        <begin position="311"/>
        <end position="431"/>
    </location>
</feature>
<dbReference type="InParanoid" id="B7FWX0"/>
<evidence type="ECO:0000313" key="2">
    <source>
        <dbReference type="EMBL" id="EEC49276.1"/>
    </source>
</evidence>
<dbReference type="KEGG" id="pti:PHATRDRAFT_45227"/>
<feature type="compositionally biased region" description="Low complexity" evidence="1">
    <location>
        <begin position="396"/>
        <end position="408"/>
    </location>
</feature>
<sequence>MVFIPYQIDHNVKNTAKTLGFSKKRVSFKFGLADRQSVDKGETGVGCRGSEHEVTFLWSLKTGKRQLFLDGKDNGWTTDRAWQHSFTLHDRKDGAFKVHFISQPVNRDMPDVKPFDLRLNGVSYFAFNQIYQLGTPSMTVRESHSRGHHESGRDSPMGAEERRALAQAKVESMRDFQAQHARPRMDSANSGAASAMRREEESLLSFDDDPPVQQVAATHSASANSMTSSQGNGMYASNITLDTAIQDRSNSYGNMQGSFGSGGGYNSNPPGAAAYQYQAPPPVNVAAASTTTLAPYQMPGGVAPTPYVDSTGRLAMGTQPQPQGYNYATPTNSAGNASFQNQFQSPSNQSYASYGSAPSFAQPPRQQGAPDGFANGPPASSNPYGAPPQQQAYGLPPQQSYAPPQQQPNAGNYYAPPPQQGGYPAPSYPGY</sequence>
<feature type="region of interest" description="Disordered" evidence="1">
    <location>
        <begin position="177"/>
        <end position="197"/>
    </location>
</feature>
<feature type="compositionally biased region" description="Polar residues" evidence="1">
    <location>
        <begin position="318"/>
        <end position="337"/>
    </location>
</feature>
<feature type="compositionally biased region" description="Low complexity" evidence="1">
    <location>
        <begin position="420"/>
        <end position="431"/>
    </location>
</feature>
<evidence type="ECO:0000256" key="1">
    <source>
        <dbReference type="SAM" id="MobiDB-lite"/>
    </source>
</evidence>
<dbReference type="EMBL" id="CM000609">
    <property type="protein sequence ID" value="EEC49276.1"/>
    <property type="molecule type" value="Genomic_DNA"/>
</dbReference>
<feature type="compositionally biased region" description="Polar residues" evidence="1">
    <location>
        <begin position="378"/>
        <end position="392"/>
    </location>
</feature>
<dbReference type="OrthoDB" id="45586at2759"/>
<evidence type="ECO:0000313" key="3">
    <source>
        <dbReference type="Proteomes" id="UP000000759"/>
    </source>
</evidence>
<keyword evidence="3" id="KW-1185">Reference proteome</keyword>
<dbReference type="PaxDb" id="2850-Phatr45227"/>
<dbReference type="AlphaFoldDB" id="B7FWX0"/>
<feature type="region of interest" description="Disordered" evidence="1">
    <location>
        <begin position="139"/>
        <end position="161"/>
    </location>
</feature>